<protein>
    <submittedName>
        <fullName evidence="2">Uncharacterized protein</fullName>
    </submittedName>
</protein>
<name>A0AAD2DCM8_EUPCR</name>
<accession>A0AAD2DCM8</accession>
<reference evidence="2" key="1">
    <citation type="submission" date="2023-07" db="EMBL/GenBank/DDBJ databases">
        <authorList>
            <consortium name="AG Swart"/>
            <person name="Singh M."/>
            <person name="Singh A."/>
            <person name="Seah K."/>
            <person name="Emmerich C."/>
        </authorList>
    </citation>
    <scope>NUCLEOTIDE SEQUENCE</scope>
    <source>
        <strain evidence="2">DP1</strain>
    </source>
</reference>
<dbReference type="AlphaFoldDB" id="A0AAD2DCM8"/>
<organism evidence="2 3">
    <name type="scientific">Euplotes crassus</name>
    <dbReference type="NCBI Taxonomy" id="5936"/>
    <lineage>
        <taxon>Eukaryota</taxon>
        <taxon>Sar</taxon>
        <taxon>Alveolata</taxon>
        <taxon>Ciliophora</taxon>
        <taxon>Intramacronucleata</taxon>
        <taxon>Spirotrichea</taxon>
        <taxon>Hypotrichia</taxon>
        <taxon>Euplotida</taxon>
        <taxon>Euplotidae</taxon>
        <taxon>Moneuplotes</taxon>
    </lineage>
</organism>
<sequence>MENHIQHCEEECKWKAKYYDEDNDMYYCELHYRQNNKPEHAIILTSPGEVKNSINLLVRGLRFFMVFKYQKHMRITRPSIKNFHREIIEDVNNLKRRMNKAESNKELFLFTAFKKEAEQIKKIMNEDNVFNTFTNDYYWSLLEEEDRTPSSSKLVYDIYRSLEEVDLHEEEFIRRNDEILELKMEVDELRNKNKEMKKLKKKLKKFSKQKDELVELREKVEESKEKNRQIKKLKKKVENHKKQSIEIKSLKKKIKDLEEEVSRLQESDEPSSSESIEGSESSASSSSSEESKLTLQEEMDKDNRYKSSDISSLYKITTGQDEQFGPETELTLTLDNPKHMKFLTSLNKRMPDIYVLNLWNIPLNCQEVNTFLATHFPNKVRYLNFNFGSALSSCVPFYLEELVEVSKRVTEVLYIYNFEVSQDQLVALFSANRHKQWFGLLECKLSLPSVPDFGGNLAGSTMQGLNLRGCGGSSYGDWDNNESHFENLIAGLSKEEDFRKNLKWIGMALCGMKENVVEKILADHGFGHVEILWYSK</sequence>
<proteinExistence type="predicted"/>
<gene>
    <name evidence="2" type="ORF">ECRASSUSDP1_LOCUS29494</name>
</gene>
<dbReference type="EMBL" id="CAMPGE010030341">
    <property type="protein sequence ID" value="CAI2387860.1"/>
    <property type="molecule type" value="Genomic_DNA"/>
</dbReference>
<feature type="compositionally biased region" description="Low complexity" evidence="1">
    <location>
        <begin position="270"/>
        <end position="288"/>
    </location>
</feature>
<comment type="caution">
    <text evidence="2">The sequence shown here is derived from an EMBL/GenBank/DDBJ whole genome shotgun (WGS) entry which is preliminary data.</text>
</comment>
<evidence type="ECO:0000256" key="1">
    <source>
        <dbReference type="SAM" id="MobiDB-lite"/>
    </source>
</evidence>
<evidence type="ECO:0000313" key="3">
    <source>
        <dbReference type="Proteomes" id="UP001295684"/>
    </source>
</evidence>
<dbReference type="Proteomes" id="UP001295684">
    <property type="component" value="Unassembled WGS sequence"/>
</dbReference>
<keyword evidence="3" id="KW-1185">Reference proteome</keyword>
<evidence type="ECO:0000313" key="2">
    <source>
        <dbReference type="EMBL" id="CAI2387860.1"/>
    </source>
</evidence>
<feature type="region of interest" description="Disordered" evidence="1">
    <location>
        <begin position="259"/>
        <end position="301"/>
    </location>
</feature>